<sequence length="509" mass="55317">MTLIEKLREYIAAAFTGLWIQTHEHEDALAEIARLCKDNQWTLAHWDIDRGLQVPGGTADSEDPGNTISGSAAGDPLAAIRALGTLSSPAQPETSTLLVMSNLHRLLGSAEVVQALAHQLVQGKQQRTFIVVLAPVVNIPLELEKLFVVIEHDLPGREQLKQIAEGVATEAGELPEGDDLDRVLDAAAGLTRLEAEGAFALSLVREGKVEPEAIWELKTQTLKKSGLLNLHRGHERFADLGGLTALKQFCLKALNRASDATVRARGLLLLGIPGSGKSAFAKALGRETGRPTLTLDIGALMGSLVGQTEGNLRRALATLDAMSPCIAFADEIEKALAGTASSGQTDSGVSARLFGSLLTWLNDHTSDVFFIATCNDISKLPPEFSRSERFDGIFFLDLPGREQKDAIWHLYQTMFELSEHERPEDTNWTGAEIKACCRLARLLDMPLHEAAEHVVPVAVTAHENVQQLRSWAAGRCLDAEQSGIYQVQRTQRSASTKRSSRRVARPSDN</sequence>
<dbReference type="Pfam" id="PF00004">
    <property type="entry name" value="AAA"/>
    <property type="match status" value="1"/>
</dbReference>
<reference evidence="7 8" key="1">
    <citation type="submission" date="2024-08" db="EMBL/GenBank/DDBJ databases">
        <title>Whole-genome sequencing of halo(alkali)philic microorganisms from hypersaline lakes.</title>
        <authorList>
            <person name="Sorokin D.Y."/>
            <person name="Merkel A.Y."/>
            <person name="Messina E."/>
            <person name="Yakimov M."/>
        </authorList>
    </citation>
    <scope>NUCLEOTIDE SEQUENCE [LARGE SCALE GENOMIC DNA]</scope>
    <source>
        <strain evidence="7 8">AB-hyl4</strain>
    </source>
</reference>
<comment type="caution">
    <text evidence="7">The sequence shown here is derived from an EMBL/GenBank/DDBJ whole genome shotgun (WGS) entry which is preliminary data.</text>
</comment>
<evidence type="ECO:0000256" key="2">
    <source>
        <dbReference type="ARBA" id="ARBA00022840"/>
    </source>
</evidence>
<evidence type="ECO:0000256" key="5">
    <source>
        <dbReference type="SAM" id="MobiDB-lite"/>
    </source>
</evidence>
<keyword evidence="2" id="KW-0067">ATP-binding</keyword>
<dbReference type="SUPFAM" id="SSF52540">
    <property type="entry name" value="P-loop containing nucleoside triphosphate hydrolases"/>
    <property type="match status" value="1"/>
</dbReference>
<dbReference type="InterPro" id="IPR052381">
    <property type="entry name" value="AAA_domain_protein"/>
</dbReference>
<evidence type="ECO:0000256" key="3">
    <source>
        <dbReference type="ARBA" id="ARBA00038088"/>
    </source>
</evidence>
<evidence type="ECO:0000256" key="4">
    <source>
        <dbReference type="ARBA" id="ARBA00040480"/>
    </source>
</evidence>
<comment type="similarity">
    <text evidence="3">Belongs to the AAA ATPase family. Highly divergent.</text>
</comment>
<evidence type="ECO:0000313" key="7">
    <source>
        <dbReference type="EMBL" id="MFA9479836.1"/>
    </source>
</evidence>
<keyword evidence="1" id="KW-0547">Nucleotide-binding</keyword>
<evidence type="ECO:0000256" key="1">
    <source>
        <dbReference type="ARBA" id="ARBA00022741"/>
    </source>
</evidence>
<gene>
    <name evidence="7" type="ORF">ACERK3_16250</name>
</gene>
<dbReference type="PANTHER" id="PTHR42960:SF1">
    <property type="entry name" value="YCF46 PROTEIN"/>
    <property type="match status" value="1"/>
</dbReference>
<dbReference type="EMBL" id="JBGUBD010000012">
    <property type="protein sequence ID" value="MFA9479836.1"/>
    <property type="molecule type" value="Genomic_DNA"/>
</dbReference>
<dbReference type="RefSeq" id="WP_425346761.1">
    <property type="nucleotide sequence ID" value="NZ_JBGUBD010000012.1"/>
</dbReference>
<organism evidence="7 8">
    <name type="scientific">Natronomicrosphaera hydrolytica</name>
    <dbReference type="NCBI Taxonomy" id="3242702"/>
    <lineage>
        <taxon>Bacteria</taxon>
        <taxon>Pseudomonadati</taxon>
        <taxon>Planctomycetota</taxon>
        <taxon>Phycisphaerae</taxon>
        <taxon>Phycisphaerales</taxon>
        <taxon>Phycisphaeraceae</taxon>
        <taxon>Natronomicrosphaera</taxon>
    </lineage>
</organism>
<dbReference type="PANTHER" id="PTHR42960">
    <property type="entry name" value="YCF46 PROTEIN"/>
    <property type="match status" value="1"/>
</dbReference>
<name>A0ABV4U8A1_9BACT</name>
<keyword evidence="8" id="KW-1185">Reference proteome</keyword>
<feature type="compositionally biased region" description="Polar residues" evidence="5">
    <location>
        <begin position="487"/>
        <end position="497"/>
    </location>
</feature>
<dbReference type="SMART" id="SM00382">
    <property type="entry name" value="AAA"/>
    <property type="match status" value="1"/>
</dbReference>
<dbReference type="Gene3D" id="3.40.50.300">
    <property type="entry name" value="P-loop containing nucleotide triphosphate hydrolases"/>
    <property type="match status" value="1"/>
</dbReference>
<accession>A0ABV4U8A1</accession>
<feature type="domain" description="AAA+ ATPase" evidence="6">
    <location>
        <begin position="263"/>
        <end position="400"/>
    </location>
</feature>
<evidence type="ECO:0000259" key="6">
    <source>
        <dbReference type="SMART" id="SM00382"/>
    </source>
</evidence>
<evidence type="ECO:0000313" key="8">
    <source>
        <dbReference type="Proteomes" id="UP001575105"/>
    </source>
</evidence>
<feature type="region of interest" description="Disordered" evidence="5">
    <location>
        <begin position="487"/>
        <end position="509"/>
    </location>
</feature>
<dbReference type="InterPro" id="IPR003593">
    <property type="entry name" value="AAA+_ATPase"/>
</dbReference>
<dbReference type="Proteomes" id="UP001575105">
    <property type="component" value="Unassembled WGS sequence"/>
</dbReference>
<protein>
    <recommendedName>
        <fullName evidence="4">Uncharacterized AAA domain-containing protein ycf46</fullName>
    </recommendedName>
</protein>
<feature type="compositionally biased region" description="Basic residues" evidence="5">
    <location>
        <begin position="498"/>
        <end position="509"/>
    </location>
</feature>
<proteinExistence type="inferred from homology"/>
<dbReference type="InterPro" id="IPR027417">
    <property type="entry name" value="P-loop_NTPase"/>
</dbReference>
<dbReference type="InterPro" id="IPR003959">
    <property type="entry name" value="ATPase_AAA_core"/>
</dbReference>